<dbReference type="PANTHER" id="PTHR45981">
    <property type="entry name" value="LD02310P"/>
    <property type="match status" value="1"/>
</dbReference>
<feature type="compositionally biased region" description="Basic and acidic residues" evidence="5">
    <location>
        <begin position="123"/>
        <end position="135"/>
    </location>
</feature>
<feature type="non-terminal residue" evidence="6">
    <location>
        <position position="1419"/>
    </location>
</feature>
<accession>A0A5J4VIE4</accession>
<comment type="subcellular location">
    <subcellularLocation>
        <location evidence="1">Endomembrane system</location>
        <topology evidence="1">Multi-pass membrane protein</topology>
    </subcellularLocation>
    <subcellularLocation>
        <location evidence="2">Endosome</location>
    </subcellularLocation>
    <subcellularLocation>
        <location evidence="3">Lysosome membrane</location>
    </subcellularLocation>
</comment>
<feature type="compositionally biased region" description="Acidic residues" evidence="5">
    <location>
        <begin position="1205"/>
        <end position="1221"/>
    </location>
</feature>
<feature type="compositionally biased region" description="Low complexity" evidence="5">
    <location>
        <begin position="139"/>
        <end position="151"/>
    </location>
</feature>
<feature type="compositionally biased region" description="Low complexity" evidence="5">
    <location>
        <begin position="858"/>
        <end position="867"/>
    </location>
</feature>
<evidence type="ECO:0000256" key="5">
    <source>
        <dbReference type="SAM" id="MobiDB-lite"/>
    </source>
</evidence>
<feature type="compositionally biased region" description="Low complexity" evidence="5">
    <location>
        <begin position="1265"/>
        <end position="1274"/>
    </location>
</feature>
<gene>
    <name evidence="6" type="ORF">EZS28_022354</name>
</gene>
<name>A0A5J4VIE4_9EUKA</name>
<dbReference type="EMBL" id="SNRW01006953">
    <property type="protein sequence ID" value="KAA6382119.1"/>
    <property type="molecule type" value="Genomic_DNA"/>
</dbReference>
<feature type="region of interest" description="Disordered" evidence="5">
    <location>
        <begin position="123"/>
        <end position="151"/>
    </location>
</feature>
<feature type="compositionally biased region" description="Basic and acidic residues" evidence="5">
    <location>
        <begin position="641"/>
        <end position="650"/>
    </location>
</feature>
<comment type="caution">
    <text evidence="6">The sequence shown here is derived from an EMBL/GenBank/DDBJ whole genome shotgun (WGS) entry which is preliminary data.</text>
</comment>
<protein>
    <submittedName>
        <fullName evidence="6">Uncharacterized protein</fullName>
    </submittedName>
</protein>
<feature type="region of interest" description="Disordered" evidence="5">
    <location>
        <begin position="1205"/>
        <end position="1277"/>
    </location>
</feature>
<reference evidence="6 7" key="1">
    <citation type="submission" date="2019-03" db="EMBL/GenBank/DDBJ databases">
        <title>Single cell metagenomics reveals metabolic interactions within the superorganism composed of flagellate Streblomastix strix and complex community of Bacteroidetes bacteria on its surface.</title>
        <authorList>
            <person name="Treitli S.C."/>
            <person name="Kolisko M."/>
            <person name="Husnik F."/>
            <person name="Keeling P."/>
            <person name="Hampl V."/>
        </authorList>
    </citation>
    <scope>NUCLEOTIDE SEQUENCE [LARGE SCALE GENOMIC DNA]</scope>
    <source>
        <strain evidence="6">ST1C</strain>
    </source>
</reference>
<feature type="coiled-coil region" evidence="4">
    <location>
        <begin position="889"/>
        <end position="919"/>
    </location>
</feature>
<sequence length="1419" mass="166601">MGKTRIGQYLKSKQLQLRSEKDDNFILNGDLQGIEGFEGYDDEKKEDITSLVIVEMRLIPIFPNKIGILPSIKIRKELTGDQILKMQKTEKVVFQWKESQQQQNKNEIIKPQELEQYIQREKQERIRKRQQDKNKSKNKSTSQQQQQQQTNQDLFQVEAQVAPQYRPVRVQLLIFWAEANAKIEHPQITSLEIQLKELQKKQEQKEKDAIAQKLEAQLLGYEIDDDITYKDQFAQKEMTPEDIDKLKILEQEREKKKQLEEKKEKLRIKRDKEEKIRKVLRSQSLPERVIVRTRCTDVKSEMLETQPASFTVEADTQTPGKLVRDATRGYFFEELDIVTDERSPLIVSLISQEQPDITQQQQSNKEFNKNKAYQQFRQASPFMRRFKSIMGPNDENNNNNTSIVKDQNQQYEGQINQKNILSKIRQRQNFNCKGSTYQYFKEIALTTFAIPVIEAAKNQGEIYLVRFVDEQRGYAVSVGICVHHMKMVRRLFESPKIGMMMQLYLSPIHSDNDPYPPVIVSRVTSNCLGDWDQIADEVVKRDELINYEFMNQQPKFHKKKERINKGQSIQWINDDDSDQEEKVNVEVQYEGYSRKSLPFTCVPIVKRPIRNSNQQEQNNDNVIVLIRASYDHPTIQTDIQTNKDNKRLESPPKVSRSPQSPPKLQKNQSKNQLQLVKQQQQQKQKDQQRWLEQLRFMDLNKIIWRGDVYYSDYLDHFDQSYDEYDVNYDEQGNILNPRSSLTIMSPRLKKQNIDTVETQTRGNKMNKTNPLNLPPIDRYNLTIESHQFEYLRHQYEETLLPNEDLNVDEQLEEDNINNSNTNQQNQPISSKKLQNFIKRFRQQNSPSNSTAKLEPKEQQGQNDQQPHQPEDTQNQLKKSNLQSISQILNQYQQSKKAQFKEQLKDIQNKIKEKQKKEDEMNPNYECNKKPNVDLTYGFSFPVQPQIPLPPFQVINEYYTTPLPLPINVLNEMNKNKQKNQLKRKDEKKEEVDKNFTEYETISISFVNRNGYANMISTFFDPKIYFGGHPAIICEFYAPILTKDTTETALKKYVDEAWKTSINPKQEQLTARSQNNDNEEDFGFISKTPKNVFSPLSYTDDQPLRTLTPRQPQMAEIVKKSTFLMLKGVAIATLADETSETYQTQLKRGTFGRKYLTCPIVPVNSLDLNVYQPIRIDAKVYPIHATNINKINQLKKREPTDIIDEFGEQEENEKDVQWQEDQEAARGETHVFDVVKKKNPNKKEDKQKPKKLKKDQNDSDSDSESQSEQSESSQSVDEELERLLQINEDDLDDYEKEVLHKRIASRNNMDINIDIFDKIMEVKDAIDDKLSEIVASVLYTKQVSSKYVVADYTVKEVVWFKNKFYHSDFWYELNAIIEEQEDEYEYEIIGDAIVKRKKIKKPERNAVNVIATLADETSET</sequence>
<evidence type="ECO:0000313" key="6">
    <source>
        <dbReference type="EMBL" id="KAA6382119.1"/>
    </source>
</evidence>
<feature type="region of interest" description="Disordered" evidence="5">
    <location>
        <begin position="843"/>
        <end position="877"/>
    </location>
</feature>
<evidence type="ECO:0000256" key="4">
    <source>
        <dbReference type="SAM" id="Coils"/>
    </source>
</evidence>
<organism evidence="6 7">
    <name type="scientific">Streblomastix strix</name>
    <dbReference type="NCBI Taxonomy" id="222440"/>
    <lineage>
        <taxon>Eukaryota</taxon>
        <taxon>Metamonada</taxon>
        <taxon>Preaxostyla</taxon>
        <taxon>Oxymonadida</taxon>
        <taxon>Streblomastigidae</taxon>
        <taxon>Streblomastix</taxon>
    </lineage>
</organism>
<proteinExistence type="predicted"/>
<evidence type="ECO:0000313" key="7">
    <source>
        <dbReference type="Proteomes" id="UP000324800"/>
    </source>
</evidence>
<evidence type="ECO:0000256" key="1">
    <source>
        <dbReference type="ARBA" id="ARBA00004127"/>
    </source>
</evidence>
<feature type="coiled-coil region" evidence="4">
    <location>
        <begin position="188"/>
        <end position="215"/>
    </location>
</feature>
<feature type="region of interest" description="Disordered" evidence="5">
    <location>
        <begin position="634"/>
        <end position="671"/>
    </location>
</feature>
<feature type="coiled-coil region" evidence="4">
    <location>
        <begin position="245"/>
        <end position="283"/>
    </location>
</feature>
<dbReference type="GO" id="GO:0005768">
    <property type="term" value="C:endosome"/>
    <property type="evidence" value="ECO:0007669"/>
    <property type="project" value="UniProtKB-SubCell"/>
</dbReference>
<feature type="compositionally biased region" description="Basic and acidic residues" evidence="5">
    <location>
        <begin position="1222"/>
        <end position="1246"/>
    </location>
</feature>
<dbReference type="GO" id="GO:0005765">
    <property type="term" value="C:lysosomal membrane"/>
    <property type="evidence" value="ECO:0007669"/>
    <property type="project" value="UniProtKB-SubCell"/>
</dbReference>
<evidence type="ECO:0000256" key="2">
    <source>
        <dbReference type="ARBA" id="ARBA00004177"/>
    </source>
</evidence>
<keyword evidence="4" id="KW-0175">Coiled coil</keyword>
<dbReference type="Proteomes" id="UP000324800">
    <property type="component" value="Unassembled WGS sequence"/>
</dbReference>
<evidence type="ECO:0000256" key="3">
    <source>
        <dbReference type="ARBA" id="ARBA00004656"/>
    </source>
</evidence>